<reference evidence="1" key="1">
    <citation type="submission" date="2020-06" db="EMBL/GenBank/DDBJ databases">
        <title>Draft genome of Bugula neritina, a colonial animal packing powerful symbionts and potential medicines.</title>
        <authorList>
            <person name="Rayko M."/>
        </authorList>
    </citation>
    <scope>NUCLEOTIDE SEQUENCE [LARGE SCALE GENOMIC DNA]</scope>
    <source>
        <strain evidence="1">Kwan_BN1</strain>
    </source>
</reference>
<sequence length="117" mass="12772">MLTNQIKEGLVGDVTDSQTEEMLTTQKAAVVAMIVSLQQSLYLAVDNQLSSISKDKLVKHSQVPSIVCSIVKESIGHPLSQMMERFDCNVVAECILAEVLDEGISHADPVDTPDSKW</sequence>
<organism evidence="1 2">
    <name type="scientific">Bugula neritina</name>
    <name type="common">Brown bryozoan</name>
    <name type="synonym">Sertularia neritina</name>
    <dbReference type="NCBI Taxonomy" id="10212"/>
    <lineage>
        <taxon>Eukaryota</taxon>
        <taxon>Metazoa</taxon>
        <taxon>Spiralia</taxon>
        <taxon>Lophotrochozoa</taxon>
        <taxon>Bryozoa</taxon>
        <taxon>Gymnolaemata</taxon>
        <taxon>Cheilostomatida</taxon>
        <taxon>Flustrina</taxon>
        <taxon>Buguloidea</taxon>
        <taxon>Bugulidae</taxon>
        <taxon>Bugula</taxon>
    </lineage>
</organism>
<comment type="caution">
    <text evidence="1">The sequence shown here is derived from an EMBL/GenBank/DDBJ whole genome shotgun (WGS) entry which is preliminary data.</text>
</comment>
<name>A0A7J7J7P4_BUGNE</name>
<accession>A0A7J7J7P4</accession>
<dbReference type="EMBL" id="VXIV02002875">
    <property type="protein sequence ID" value="KAF6022259.1"/>
    <property type="molecule type" value="Genomic_DNA"/>
</dbReference>
<dbReference type="AlphaFoldDB" id="A0A7J7J7P4"/>
<evidence type="ECO:0000313" key="1">
    <source>
        <dbReference type="EMBL" id="KAF6022259.1"/>
    </source>
</evidence>
<dbReference type="Proteomes" id="UP000593567">
    <property type="component" value="Unassembled WGS sequence"/>
</dbReference>
<keyword evidence="2" id="KW-1185">Reference proteome</keyword>
<protein>
    <submittedName>
        <fullName evidence="1">Uncharacterized protein</fullName>
    </submittedName>
</protein>
<evidence type="ECO:0000313" key="2">
    <source>
        <dbReference type="Proteomes" id="UP000593567"/>
    </source>
</evidence>
<proteinExistence type="predicted"/>
<gene>
    <name evidence="1" type="ORF">EB796_019428</name>
</gene>